<protein>
    <submittedName>
        <fullName evidence="2">Uncharacterized protein</fullName>
    </submittedName>
</protein>
<gene>
    <name evidence="2" type="ORF">K737_300709</name>
</gene>
<dbReference type="AlphaFoldDB" id="A0A061JG40"/>
<feature type="transmembrane region" description="Helical" evidence="1">
    <location>
        <begin position="35"/>
        <end position="53"/>
    </location>
</feature>
<keyword evidence="1" id="KW-0472">Membrane</keyword>
<organism evidence="2 3">
    <name type="scientific">Holospora undulata HU1</name>
    <dbReference type="NCBI Taxonomy" id="1321371"/>
    <lineage>
        <taxon>Bacteria</taxon>
        <taxon>Pseudomonadati</taxon>
        <taxon>Pseudomonadota</taxon>
        <taxon>Alphaproteobacteria</taxon>
        <taxon>Holosporales</taxon>
        <taxon>Holosporaceae</taxon>
        <taxon>Holospora</taxon>
    </lineage>
</organism>
<evidence type="ECO:0000313" key="3">
    <source>
        <dbReference type="Proteomes" id="UP000026922"/>
    </source>
</evidence>
<dbReference type="Proteomes" id="UP000026922">
    <property type="component" value="Unassembled WGS sequence"/>
</dbReference>
<evidence type="ECO:0000313" key="2">
    <source>
        <dbReference type="EMBL" id="ETZ04871.1"/>
    </source>
</evidence>
<keyword evidence="1" id="KW-0812">Transmembrane</keyword>
<evidence type="ECO:0000256" key="1">
    <source>
        <dbReference type="SAM" id="Phobius"/>
    </source>
</evidence>
<accession>A0A061JG40</accession>
<comment type="caution">
    <text evidence="2">The sequence shown here is derived from an EMBL/GenBank/DDBJ whole genome shotgun (WGS) entry which is preliminary data.</text>
</comment>
<reference evidence="2 3" key="1">
    <citation type="journal article" date="2013" name="Genome Announc.">
        <title>Draft Genome Sequence of Holospora undulata Strain HU1, a Micronucleus-Specific Symbiont of the Ciliate Paramecium caudatum.</title>
        <authorList>
            <person name="Dohra H."/>
            <person name="Suzuki H."/>
            <person name="Suzuki T."/>
            <person name="Tanaka K."/>
            <person name="Fujishima M."/>
        </authorList>
    </citation>
    <scope>NUCLEOTIDE SEQUENCE [LARGE SCALE GENOMIC DNA]</scope>
    <source>
        <strain evidence="2 3">HU1</strain>
    </source>
</reference>
<dbReference type="EMBL" id="ARPM03000140">
    <property type="protein sequence ID" value="ETZ04871.1"/>
    <property type="molecule type" value="Genomic_DNA"/>
</dbReference>
<sequence length="56" mass="6310">MHQEIFTTSLLTTTVQKSKLMYDTSSHVYGGSIPLWPYGSVTLIIVLLYSVILSEF</sequence>
<proteinExistence type="predicted"/>
<name>A0A061JG40_9PROT</name>
<keyword evidence="1" id="KW-1133">Transmembrane helix</keyword>
<keyword evidence="3" id="KW-1185">Reference proteome</keyword>
<dbReference type="RefSeq" id="WP_024161437.1">
    <property type="nucleotide sequence ID" value="NZ_ARPM03000140.1"/>
</dbReference>